<evidence type="ECO:0000313" key="2">
    <source>
        <dbReference type="EMBL" id="KAK0663438.1"/>
    </source>
</evidence>
<accession>A0AA39Z3H6</accession>
<dbReference type="PANTHER" id="PTHR24148:SF81">
    <property type="entry name" value="HETEROKARYON INCOMPATIBILITY DOMAIN-CONTAINING PROTEIN"/>
    <property type="match status" value="1"/>
</dbReference>
<comment type="caution">
    <text evidence="2">The sequence shown here is derived from an EMBL/GenBank/DDBJ whole genome shotgun (WGS) entry which is preliminary data.</text>
</comment>
<gene>
    <name evidence="2" type="ORF">QBC41DRAFT_189656</name>
</gene>
<dbReference type="EMBL" id="JAULSY010000131">
    <property type="protein sequence ID" value="KAK0663438.1"/>
    <property type="molecule type" value="Genomic_DNA"/>
</dbReference>
<reference evidence="2" key="1">
    <citation type="submission" date="2023-06" db="EMBL/GenBank/DDBJ databases">
        <title>Genome-scale phylogeny and comparative genomics of the fungal order Sordariales.</title>
        <authorList>
            <consortium name="Lawrence Berkeley National Laboratory"/>
            <person name="Hensen N."/>
            <person name="Bonometti L."/>
            <person name="Westerberg I."/>
            <person name="Brannstrom I.O."/>
            <person name="Guillou S."/>
            <person name="Cros-Aarteil S."/>
            <person name="Calhoun S."/>
            <person name="Haridas S."/>
            <person name="Kuo A."/>
            <person name="Mondo S."/>
            <person name="Pangilinan J."/>
            <person name="Riley R."/>
            <person name="Labutti K."/>
            <person name="Andreopoulos B."/>
            <person name="Lipzen A."/>
            <person name="Chen C."/>
            <person name="Yanf M."/>
            <person name="Daum C."/>
            <person name="Ng V."/>
            <person name="Clum A."/>
            <person name="Steindorff A."/>
            <person name="Ohm R."/>
            <person name="Martin F."/>
            <person name="Silar P."/>
            <person name="Natvig D."/>
            <person name="Lalanne C."/>
            <person name="Gautier V."/>
            <person name="Ament-Velasquez S.L."/>
            <person name="Kruys A."/>
            <person name="Hutchinson M.I."/>
            <person name="Powell A.J."/>
            <person name="Barry K."/>
            <person name="Miller A.N."/>
            <person name="Grigoriev I.V."/>
            <person name="Debuchy R."/>
            <person name="Gladieux P."/>
            <person name="Thoren M.H."/>
            <person name="Johannesson H."/>
        </authorList>
    </citation>
    <scope>NUCLEOTIDE SEQUENCE</scope>
    <source>
        <strain evidence="2">CBS 307.81</strain>
    </source>
</reference>
<evidence type="ECO:0000313" key="3">
    <source>
        <dbReference type="Proteomes" id="UP001174997"/>
    </source>
</evidence>
<dbReference type="InterPro" id="IPR052895">
    <property type="entry name" value="HetReg/Transcr_Mod"/>
</dbReference>
<proteinExistence type="predicted"/>
<protein>
    <submittedName>
        <fullName evidence="2">Heterokaryon incompatibility protein-domain-containing protein</fullName>
    </submittedName>
</protein>
<feature type="non-terminal residue" evidence="2">
    <location>
        <position position="445"/>
    </location>
</feature>
<name>A0AA39Z3H6_9PEZI</name>
<organism evidence="2 3">
    <name type="scientific">Cercophora samala</name>
    <dbReference type="NCBI Taxonomy" id="330535"/>
    <lineage>
        <taxon>Eukaryota</taxon>
        <taxon>Fungi</taxon>
        <taxon>Dikarya</taxon>
        <taxon>Ascomycota</taxon>
        <taxon>Pezizomycotina</taxon>
        <taxon>Sordariomycetes</taxon>
        <taxon>Sordariomycetidae</taxon>
        <taxon>Sordariales</taxon>
        <taxon>Lasiosphaeriaceae</taxon>
        <taxon>Cercophora</taxon>
    </lineage>
</organism>
<keyword evidence="3" id="KW-1185">Reference proteome</keyword>
<dbReference type="AlphaFoldDB" id="A0AA39Z3H6"/>
<sequence length="445" mass="50770">MARWHKPSCTTPLVIIDHTSKTPHCTSCGSSPNIEELVAAVAGFSPLPPVPPDEPLDNLNLFWPPTVKYTYPDTHQPKIDPDELNTSPPTSTSCITINNTLKTEPVDPSTIPAYRRALKPDEFRLLRLPYGGPEDPIHITLEICHDDDYPNYETCSYSWGGEEGDSTLCKPVFVGEYWDILFQTRNCWDMLRCLRPSTKNSQRVLWVDAICINQRDTYGEREEQIEKMFQLYRKADRVVVFLGADMFGDLGGRTYPKRRELSEIPRFKTGDDGQICLVDMLNRRYFERLWVVQELLISQIAVIRVRDTEYWITNTTADKFYDSDHDWDWEAMPAPWLGQAAKGAFTGQQTSGFSSLLRLMKVTSNCLGADPRDKVFGILALAQANAEHGDLIRPDYSLSLQHIMVGTLAHCLVVDKYDDFLWEACGVQGWDEYPSWAPAWRSPNF</sequence>
<evidence type="ECO:0000259" key="1">
    <source>
        <dbReference type="Pfam" id="PF06985"/>
    </source>
</evidence>
<dbReference type="PANTHER" id="PTHR24148">
    <property type="entry name" value="ANKYRIN REPEAT DOMAIN-CONTAINING PROTEIN 39 HOMOLOG-RELATED"/>
    <property type="match status" value="1"/>
</dbReference>
<dbReference type="Pfam" id="PF06985">
    <property type="entry name" value="HET"/>
    <property type="match status" value="1"/>
</dbReference>
<dbReference type="InterPro" id="IPR010730">
    <property type="entry name" value="HET"/>
</dbReference>
<feature type="domain" description="Heterokaryon incompatibility" evidence="1">
    <location>
        <begin position="152"/>
        <end position="294"/>
    </location>
</feature>
<dbReference type="Proteomes" id="UP001174997">
    <property type="component" value="Unassembled WGS sequence"/>
</dbReference>